<evidence type="ECO:0000313" key="3">
    <source>
        <dbReference type="Proteomes" id="UP000010729"/>
    </source>
</evidence>
<sequence length="245" mass="26304">MEHVSFLIEETGEHLSCLLNPESLVMTRTAGVETRRSSGGRLTGTGLADDPLLFTGGGRTELQLELLFDVDLAPADIPVTDVRQMTRPIWKLAENSAEAARRRRPPLACLAWGMAWFIPGIVTEVAERFDRFAPDGSPLRSWLKLHFVRTGSAADEPGGENYELAQRLPPVDATAPAVGSVEVLGSGTDEADADGVPAVHPTDLGLLSQAAFGTPLLWKQLLAYNGVDDPFHFTGPLAVPPLSEA</sequence>
<organism evidence="2 3">
    <name type="scientific">Arthrobacter crystallopoietes BAB-32</name>
    <dbReference type="NCBI Taxonomy" id="1246476"/>
    <lineage>
        <taxon>Bacteria</taxon>
        <taxon>Bacillati</taxon>
        <taxon>Actinomycetota</taxon>
        <taxon>Actinomycetes</taxon>
        <taxon>Micrococcales</taxon>
        <taxon>Micrococcaceae</taxon>
        <taxon>Crystallibacter</taxon>
    </lineage>
</organism>
<dbReference type="InterPro" id="IPR045361">
    <property type="entry name" value="CIS_tube_prot_N"/>
</dbReference>
<reference evidence="2 3" key="1">
    <citation type="journal article" date="2013" name="Genome Announc.">
        <title>Draft Genome Sequence of Arthrobacter crystallopoietes Strain BAB-32, Revealing Genes for Bioremediation.</title>
        <authorList>
            <person name="Joshi M.N."/>
            <person name="Pandit A.S."/>
            <person name="Sharma A."/>
            <person name="Pandya R.V."/>
            <person name="Desai S.M."/>
            <person name="Saxena A.K."/>
            <person name="Bagatharia S.B."/>
        </authorList>
    </citation>
    <scope>NUCLEOTIDE SEQUENCE [LARGE SCALE GENOMIC DNA]</scope>
    <source>
        <strain evidence="2 3">BAB-32</strain>
    </source>
</reference>
<evidence type="ECO:0000259" key="1">
    <source>
        <dbReference type="Pfam" id="PF19266"/>
    </source>
</evidence>
<name>N1UWF4_9MICC</name>
<evidence type="ECO:0000313" key="2">
    <source>
        <dbReference type="EMBL" id="EMY32162.1"/>
    </source>
</evidence>
<protein>
    <recommendedName>
        <fullName evidence="1">Contractile injection system tube protein N-terminal domain-containing protein</fullName>
    </recommendedName>
</protein>
<dbReference type="AlphaFoldDB" id="N1UWF4"/>
<gene>
    <name evidence="2" type="ORF">D477_021573</name>
</gene>
<dbReference type="EMBL" id="ANPE02000339">
    <property type="protein sequence ID" value="EMY32162.1"/>
    <property type="molecule type" value="Genomic_DNA"/>
</dbReference>
<comment type="caution">
    <text evidence="2">The sequence shown here is derived from an EMBL/GenBank/DDBJ whole genome shotgun (WGS) entry which is preliminary data.</text>
</comment>
<accession>N1UWF4</accession>
<dbReference type="Proteomes" id="UP000010729">
    <property type="component" value="Unassembled WGS sequence"/>
</dbReference>
<dbReference type="Pfam" id="PF19266">
    <property type="entry name" value="CIS_tube"/>
    <property type="match status" value="1"/>
</dbReference>
<dbReference type="RefSeq" id="WP_005275621.1">
    <property type="nucleotide sequence ID" value="NZ_ANPE02000339.1"/>
</dbReference>
<keyword evidence="3" id="KW-1185">Reference proteome</keyword>
<proteinExistence type="predicted"/>
<dbReference type="OrthoDB" id="9815939at2"/>
<feature type="domain" description="Contractile injection system tube protein N-terminal" evidence="1">
    <location>
        <begin position="10"/>
        <end position="153"/>
    </location>
</feature>